<sequence>MLGPKMAENLTPKLASFAPTLGRALRTGLLDWSGNLTIGGMEFALENAWGCTWVLCVWGMEGCQGINLGIGPGNEPMKLVNLLTIFLQKKLG</sequence>
<proteinExistence type="predicted"/>
<dbReference type="AlphaFoldDB" id="A0A310SIJ6"/>
<name>A0A310SIJ6_9HYME</name>
<dbReference type="EMBL" id="KQ763119">
    <property type="protein sequence ID" value="OAD55162.1"/>
    <property type="molecule type" value="Genomic_DNA"/>
</dbReference>
<reference evidence="1 2" key="1">
    <citation type="submission" date="2015-07" db="EMBL/GenBank/DDBJ databases">
        <title>The genome of Eufriesea mexicana.</title>
        <authorList>
            <person name="Pan H."/>
            <person name="Kapheim K."/>
        </authorList>
    </citation>
    <scope>NUCLEOTIDE SEQUENCE [LARGE SCALE GENOMIC DNA]</scope>
    <source>
        <strain evidence="1">0111107269</strain>
        <tissue evidence="1">Whole body</tissue>
    </source>
</reference>
<dbReference type="Proteomes" id="UP000250275">
    <property type="component" value="Unassembled WGS sequence"/>
</dbReference>
<evidence type="ECO:0000313" key="2">
    <source>
        <dbReference type="Proteomes" id="UP000250275"/>
    </source>
</evidence>
<accession>A0A310SIJ6</accession>
<evidence type="ECO:0000313" key="1">
    <source>
        <dbReference type="EMBL" id="OAD55162.1"/>
    </source>
</evidence>
<protein>
    <submittedName>
        <fullName evidence="1">Uncharacterized protein</fullName>
    </submittedName>
</protein>
<gene>
    <name evidence="1" type="ORF">WN48_05317</name>
</gene>
<organism evidence="1 2">
    <name type="scientific">Eufriesea mexicana</name>
    <dbReference type="NCBI Taxonomy" id="516756"/>
    <lineage>
        <taxon>Eukaryota</taxon>
        <taxon>Metazoa</taxon>
        <taxon>Ecdysozoa</taxon>
        <taxon>Arthropoda</taxon>
        <taxon>Hexapoda</taxon>
        <taxon>Insecta</taxon>
        <taxon>Pterygota</taxon>
        <taxon>Neoptera</taxon>
        <taxon>Endopterygota</taxon>
        <taxon>Hymenoptera</taxon>
        <taxon>Apocrita</taxon>
        <taxon>Aculeata</taxon>
        <taxon>Apoidea</taxon>
        <taxon>Anthophila</taxon>
        <taxon>Apidae</taxon>
        <taxon>Eufriesea</taxon>
    </lineage>
</organism>
<keyword evidence="2" id="KW-1185">Reference proteome</keyword>